<dbReference type="OrthoDB" id="5351233at2759"/>
<evidence type="ECO:0000256" key="1">
    <source>
        <dbReference type="ARBA" id="ARBA00004123"/>
    </source>
</evidence>
<evidence type="ECO:0000256" key="2">
    <source>
        <dbReference type="ARBA" id="ARBA00004496"/>
    </source>
</evidence>
<dbReference type="GO" id="GO:0010387">
    <property type="term" value="P:COP9 signalosome assembly"/>
    <property type="evidence" value="ECO:0007669"/>
    <property type="project" value="InterPro"/>
</dbReference>
<organism evidence="9 11">
    <name type="scientific">Didymodactylos carnosus</name>
    <dbReference type="NCBI Taxonomy" id="1234261"/>
    <lineage>
        <taxon>Eukaryota</taxon>
        <taxon>Metazoa</taxon>
        <taxon>Spiralia</taxon>
        <taxon>Gnathifera</taxon>
        <taxon>Rotifera</taxon>
        <taxon>Eurotatoria</taxon>
        <taxon>Bdelloidea</taxon>
        <taxon>Philodinida</taxon>
        <taxon>Philodinidae</taxon>
        <taxon>Didymodactylos</taxon>
    </lineage>
</organism>
<dbReference type="Pfam" id="PF10075">
    <property type="entry name" value="CSN8_PSD8_EIF3K"/>
    <property type="match status" value="1"/>
</dbReference>
<evidence type="ECO:0000256" key="6">
    <source>
        <dbReference type="ARBA" id="ARBA00022790"/>
    </source>
</evidence>
<dbReference type="InterPro" id="IPR000717">
    <property type="entry name" value="PCI_dom"/>
</dbReference>
<dbReference type="EMBL" id="CAJOBC010002473">
    <property type="protein sequence ID" value="CAF3734921.1"/>
    <property type="molecule type" value="Genomic_DNA"/>
</dbReference>
<dbReference type="GO" id="GO:0005737">
    <property type="term" value="C:cytoplasm"/>
    <property type="evidence" value="ECO:0007669"/>
    <property type="project" value="UniProtKB-SubCell"/>
</dbReference>
<comment type="similarity">
    <text evidence="3">Belongs to the CSN8 family.</text>
</comment>
<comment type="caution">
    <text evidence="9">The sequence shown here is derived from an EMBL/GenBank/DDBJ whole genome shotgun (WGS) entry which is preliminary data.</text>
</comment>
<sequence>MATSFTSNKMLMLQNRLLTSGDNVSIDLYKEIMIEYLLAMKTFVWENLPPQFQVDIEFQQLYKICGALQNKNYSNFYALIRDFQFSSTMSSSIEQLQERVTLKNLQLIENAYKSISFDDIQSIFGITSKVARQFCEKRGWQKDSSDLFALPCRSAVTVASNSDITKLVDMVCFSLKKISLEVHC</sequence>
<evidence type="ECO:0000256" key="3">
    <source>
        <dbReference type="ARBA" id="ARBA00008252"/>
    </source>
</evidence>
<evidence type="ECO:0000256" key="4">
    <source>
        <dbReference type="ARBA" id="ARBA00014875"/>
    </source>
</evidence>
<protein>
    <recommendedName>
        <fullName evidence="4">COP9 signalosome complex subunit 8</fullName>
    </recommendedName>
</protein>
<dbReference type="EMBL" id="CAJNOQ010002473">
    <property type="protein sequence ID" value="CAF0960230.1"/>
    <property type="molecule type" value="Genomic_DNA"/>
</dbReference>
<feature type="domain" description="PCI" evidence="8">
    <location>
        <begin position="6"/>
        <end position="165"/>
    </location>
</feature>
<comment type="subcellular location">
    <subcellularLocation>
        <location evidence="2">Cytoplasm</location>
    </subcellularLocation>
    <subcellularLocation>
        <location evidence="1">Nucleus</location>
    </subcellularLocation>
</comment>
<name>A0A814DM25_9BILA</name>
<dbReference type="Proteomes" id="UP000663829">
    <property type="component" value="Unassembled WGS sequence"/>
</dbReference>
<dbReference type="AlphaFoldDB" id="A0A814DM25"/>
<dbReference type="InterPro" id="IPR033205">
    <property type="entry name" value="COP9_CSN8"/>
</dbReference>
<evidence type="ECO:0000259" key="8">
    <source>
        <dbReference type="PROSITE" id="PS50250"/>
    </source>
</evidence>
<dbReference type="PROSITE" id="PS50250">
    <property type="entry name" value="PCI"/>
    <property type="match status" value="1"/>
</dbReference>
<keyword evidence="6" id="KW-0736">Signalosome</keyword>
<dbReference type="GO" id="GO:0008180">
    <property type="term" value="C:COP9 signalosome"/>
    <property type="evidence" value="ECO:0007669"/>
    <property type="project" value="UniProtKB-KW"/>
</dbReference>
<dbReference type="Proteomes" id="UP000681722">
    <property type="component" value="Unassembled WGS sequence"/>
</dbReference>
<reference evidence="9" key="1">
    <citation type="submission" date="2021-02" db="EMBL/GenBank/DDBJ databases">
        <authorList>
            <person name="Nowell W R."/>
        </authorList>
    </citation>
    <scope>NUCLEOTIDE SEQUENCE</scope>
</reference>
<evidence type="ECO:0000256" key="7">
    <source>
        <dbReference type="ARBA" id="ARBA00023242"/>
    </source>
</evidence>
<dbReference type="InterPro" id="IPR033464">
    <property type="entry name" value="CSN8_PSD8_EIF3K"/>
</dbReference>
<evidence type="ECO:0000313" key="11">
    <source>
        <dbReference type="Proteomes" id="UP000663829"/>
    </source>
</evidence>
<dbReference type="Gene3D" id="1.25.40.990">
    <property type="match status" value="1"/>
</dbReference>
<accession>A0A814DM25</accession>
<keyword evidence="5" id="KW-0963">Cytoplasm</keyword>
<keyword evidence="7" id="KW-0539">Nucleus</keyword>
<evidence type="ECO:0000313" key="9">
    <source>
        <dbReference type="EMBL" id="CAF0960230.1"/>
    </source>
</evidence>
<dbReference type="PANTHER" id="PTHR13339">
    <property type="entry name" value="COP9 SIGNALOSOME COMPLEX SUBUNIT 8"/>
    <property type="match status" value="1"/>
</dbReference>
<keyword evidence="11" id="KW-1185">Reference proteome</keyword>
<dbReference type="GO" id="GO:0000338">
    <property type="term" value="P:protein deneddylation"/>
    <property type="evidence" value="ECO:0007669"/>
    <property type="project" value="InterPro"/>
</dbReference>
<evidence type="ECO:0000256" key="5">
    <source>
        <dbReference type="ARBA" id="ARBA00022490"/>
    </source>
</evidence>
<gene>
    <name evidence="9" type="ORF">GPM918_LOCUS11715</name>
    <name evidence="10" type="ORF">SRO942_LOCUS11716</name>
</gene>
<proteinExistence type="inferred from homology"/>
<evidence type="ECO:0000313" key="10">
    <source>
        <dbReference type="EMBL" id="CAF3734921.1"/>
    </source>
</evidence>
<dbReference type="PANTHER" id="PTHR13339:SF0">
    <property type="entry name" value="COP9 SIGNALOSOME COMPLEX SUBUNIT 8"/>
    <property type="match status" value="1"/>
</dbReference>